<reference evidence="20" key="1">
    <citation type="submission" date="2021-12" db="EMBL/GenBank/DDBJ databases">
        <authorList>
            <person name="King R."/>
        </authorList>
    </citation>
    <scope>NUCLEOTIDE SEQUENCE</scope>
</reference>
<dbReference type="InterPro" id="IPR016169">
    <property type="entry name" value="FAD-bd_PCMH_sub2"/>
</dbReference>
<evidence type="ECO:0000256" key="15">
    <source>
        <dbReference type="ARBA" id="ARBA00072265"/>
    </source>
</evidence>
<feature type="binding site" evidence="18">
    <location>
        <position position="2"/>
    </location>
    <ligand>
        <name>[2Fe-2S] cluster</name>
        <dbReference type="ChEBI" id="CHEBI:190135"/>
        <label>1</label>
    </ligand>
</feature>
<feature type="binding site" evidence="18">
    <location>
        <position position="718"/>
    </location>
    <ligand>
        <name>Mo-molybdopterin</name>
        <dbReference type="ChEBI" id="CHEBI:71302"/>
    </ligand>
    <ligandPart>
        <name>Mo</name>
        <dbReference type="ChEBI" id="CHEBI:28685"/>
    </ligandPart>
</feature>
<comment type="catalytic activity">
    <reaction evidence="14">
        <text>indole-3-acetaldehyde + O2 + H2O = (indol-3-yl)acetate + H2O2 + H(+)</text>
        <dbReference type="Rhea" id="RHEA:16277"/>
        <dbReference type="ChEBI" id="CHEBI:15377"/>
        <dbReference type="ChEBI" id="CHEBI:15378"/>
        <dbReference type="ChEBI" id="CHEBI:15379"/>
        <dbReference type="ChEBI" id="CHEBI:16240"/>
        <dbReference type="ChEBI" id="CHEBI:18086"/>
        <dbReference type="ChEBI" id="CHEBI:30854"/>
        <dbReference type="EC" id="1.2.3.7"/>
    </reaction>
</comment>
<dbReference type="InterPro" id="IPR008274">
    <property type="entry name" value="AldOxase/xan_DH_MoCoBD1"/>
</dbReference>
<feature type="binding site" evidence="18">
    <location>
        <position position="74"/>
    </location>
    <ligand>
        <name>[2Fe-2S] cluster</name>
        <dbReference type="ChEBI" id="CHEBI:190135"/>
        <label>2</label>
    </ligand>
</feature>
<comment type="cofactor">
    <cofactor evidence="13">
        <name>[2Fe-2S] cluster</name>
        <dbReference type="ChEBI" id="CHEBI:190135"/>
    </cofactor>
</comment>
<feature type="domain" description="FAD-binding PCMH-type" evidence="19">
    <location>
        <begin position="155"/>
        <end position="341"/>
    </location>
</feature>
<proteinExistence type="inferred from homology"/>
<dbReference type="PANTHER" id="PTHR11908:SF132">
    <property type="entry name" value="ALDEHYDE OXIDASE 1-RELATED"/>
    <property type="match status" value="1"/>
</dbReference>
<dbReference type="InterPro" id="IPR002888">
    <property type="entry name" value="2Fe-2S-bd"/>
</dbReference>
<dbReference type="OrthoDB" id="8300278at2759"/>
<dbReference type="PROSITE" id="PS00197">
    <property type="entry name" value="2FE2S_FER_1"/>
    <property type="match status" value="1"/>
</dbReference>
<accession>A0A9P0BG08</accession>
<dbReference type="SUPFAM" id="SSF56003">
    <property type="entry name" value="Molybdenum cofactor-binding domain"/>
    <property type="match status" value="1"/>
</dbReference>
<feature type="binding site" evidence="18">
    <location>
        <position position="687"/>
    </location>
    <ligand>
        <name>Mo-molybdopterin</name>
        <dbReference type="ChEBI" id="CHEBI:71302"/>
    </ligand>
    <ligandPart>
        <name>Mo</name>
        <dbReference type="ChEBI" id="CHEBI:28685"/>
    </ligandPart>
</feature>
<feature type="binding site" evidence="18">
    <location>
        <position position="32"/>
    </location>
    <ligand>
        <name>[2Fe-2S] cluster</name>
        <dbReference type="ChEBI" id="CHEBI:190135"/>
        <label>1</label>
    </ligand>
</feature>
<dbReference type="Pfam" id="PF03450">
    <property type="entry name" value="CO_deh_flav_C"/>
    <property type="match status" value="1"/>
</dbReference>
<feature type="binding site" evidence="17">
    <location>
        <position position="349"/>
    </location>
    <ligand>
        <name>FAD</name>
        <dbReference type="ChEBI" id="CHEBI:57692"/>
    </ligand>
</feature>
<dbReference type="InterPro" id="IPR002346">
    <property type="entry name" value="Mopterin_DH_FAD-bd"/>
</dbReference>
<evidence type="ECO:0000256" key="2">
    <source>
        <dbReference type="ARBA" id="ARBA00006849"/>
    </source>
</evidence>
<keyword evidence="9" id="KW-0560">Oxidoreductase</keyword>
<dbReference type="Gene3D" id="3.30.390.50">
    <property type="entry name" value="CO dehydrogenase flavoprotein, C-terminal domain"/>
    <property type="match status" value="1"/>
</dbReference>
<dbReference type="EMBL" id="OV121139">
    <property type="protein sequence ID" value="CAH0562394.1"/>
    <property type="molecule type" value="Genomic_DNA"/>
</dbReference>
<keyword evidence="8 17" id="KW-0274">FAD</keyword>
<dbReference type="FunFam" id="3.30.365.10:FF:000008">
    <property type="entry name" value="Aldehyde oxidase1"/>
    <property type="match status" value="1"/>
</dbReference>
<comment type="cofactor">
    <cofactor evidence="17">
        <name>FAD</name>
        <dbReference type="ChEBI" id="CHEBI:57692"/>
    </cofactor>
</comment>
<evidence type="ECO:0000256" key="18">
    <source>
        <dbReference type="PIRSR" id="PIRSR000127-3"/>
    </source>
</evidence>
<dbReference type="GO" id="GO:0005506">
    <property type="term" value="F:iron ion binding"/>
    <property type="evidence" value="ECO:0007669"/>
    <property type="project" value="InterPro"/>
</dbReference>
<dbReference type="InterPro" id="IPR006058">
    <property type="entry name" value="2Fe2S_fd_BS"/>
</dbReference>
<feature type="active site" description="Proton acceptor" evidence="16">
    <location>
        <position position="1155"/>
    </location>
</feature>
<evidence type="ECO:0000256" key="17">
    <source>
        <dbReference type="PIRSR" id="PIRSR000127-2"/>
    </source>
</evidence>
<evidence type="ECO:0000256" key="13">
    <source>
        <dbReference type="ARBA" id="ARBA00034078"/>
    </source>
</evidence>
<feature type="binding site" evidence="18">
    <location>
        <position position="981"/>
    </location>
    <ligand>
        <name>Mo-molybdopterin</name>
        <dbReference type="ChEBI" id="CHEBI:71302"/>
    </ligand>
    <ligandPart>
        <name>Mo</name>
        <dbReference type="ChEBI" id="CHEBI:28685"/>
    </ligandPart>
</feature>
<dbReference type="Gene3D" id="3.30.365.10">
    <property type="entry name" value="Aldehyde oxidase/xanthine dehydrogenase, molybdopterin binding domain"/>
    <property type="match status" value="4"/>
</dbReference>
<dbReference type="InterPro" id="IPR037165">
    <property type="entry name" value="AldOxase/xan_DH_Mopterin-bd_sf"/>
</dbReference>
<comment type="subunit">
    <text evidence="3">Homodimer.</text>
</comment>
<dbReference type="Proteomes" id="UP001154078">
    <property type="component" value="Chromosome 8"/>
</dbReference>
<dbReference type="InterPro" id="IPR005107">
    <property type="entry name" value="CO_DH_flav_C"/>
</dbReference>
<dbReference type="SUPFAM" id="SSF55447">
    <property type="entry name" value="CO dehydrogenase flavoprotein C-terminal domain-like"/>
    <property type="match status" value="1"/>
</dbReference>
<comment type="similarity">
    <text evidence="2">Belongs to the xanthine dehydrogenase family.</text>
</comment>
<dbReference type="GO" id="GO:0005777">
    <property type="term" value="C:peroxisome"/>
    <property type="evidence" value="ECO:0007669"/>
    <property type="project" value="UniProtKB-SubCell"/>
</dbReference>
<dbReference type="InterPro" id="IPR000674">
    <property type="entry name" value="Ald_Oxase/Xan_DH_a/b"/>
</dbReference>
<feature type="binding site" evidence="18">
    <location>
        <position position="107"/>
    </location>
    <ligand>
        <name>[2Fe-2S] cluster</name>
        <dbReference type="ChEBI" id="CHEBI:190135"/>
        <label>2</label>
    </ligand>
</feature>
<dbReference type="InterPro" id="IPR036010">
    <property type="entry name" value="2Fe-2S_ferredoxin-like_sf"/>
</dbReference>
<comment type="cofactor">
    <cofactor evidence="18">
        <name>[2Fe-2S] cluster</name>
        <dbReference type="ChEBI" id="CHEBI:190135"/>
    </cofactor>
    <text evidence="18">Binds 2 [2Fe-2S] clusters.</text>
</comment>
<evidence type="ECO:0000256" key="6">
    <source>
        <dbReference type="ARBA" id="ARBA00022714"/>
    </source>
</evidence>
<evidence type="ECO:0000256" key="3">
    <source>
        <dbReference type="ARBA" id="ARBA00011738"/>
    </source>
</evidence>
<dbReference type="GO" id="GO:0051537">
    <property type="term" value="F:2 iron, 2 sulfur cluster binding"/>
    <property type="evidence" value="ECO:0007669"/>
    <property type="project" value="UniProtKB-KW"/>
</dbReference>
<dbReference type="SUPFAM" id="SSF47741">
    <property type="entry name" value="CO dehydrogenase ISP C-domain like"/>
    <property type="match status" value="1"/>
</dbReference>
<evidence type="ECO:0000259" key="19">
    <source>
        <dbReference type="PROSITE" id="PS51387"/>
    </source>
</evidence>
<feature type="binding site" evidence="18">
    <location>
        <position position="71"/>
    </location>
    <ligand>
        <name>[2Fe-2S] cluster</name>
        <dbReference type="ChEBI" id="CHEBI:190135"/>
        <label>2</label>
    </ligand>
</feature>
<dbReference type="Pfam" id="PF01799">
    <property type="entry name" value="Fer2_2"/>
    <property type="match status" value="1"/>
</dbReference>
<evidence type="ECO:0000313" key="21">
    <source>
        <dbReference type="Proteomes" id="UP001154078"/>
    </source>
</evidence>
<dbReference type="InterPro" id="IPR036318">
    <property type="entry name" value="FAD-bd_PCMH-like_sf"/>
</dbReference>
<evidence type="ECO:0000256" key="14">
    <source>
        <dbReference type="ARBA" id="ARBA00052415"/>
    </source>
</evidence>
<evidence type="ECO:0000256" key="12">
    <source>
        <dbReference type="ARBA" id="ARBA00023140"/>
    </source>
</evidence>
<comment type="subcellular location">
    <subcellularLocation>
        <location evidence="1">Peroxisome</location>
    </subcellularLocation>
</comment>
<dbReference type="Gene3D" id="3.90.1170.50">
    <property type="entry name" value="Aldehyde oxidase/xanthine dehydrogenase, a/b hammerhead"/>
    <property type="match status" value="1"/>
</dbReference>
<feature type="binding site" evidence="18">
    <location>
        <position position="10"/>
    </location>
    <ligand>
        <name>[2Fe-2S] cluster</name>
        <dbReference type="ChEBI" id="CHEBI:190135"/>
        <label>1</label>
    </ligand>
</feature>
<dbReference type="Pfam" id="PF01315">
    <property type="entry name" value="Ald_Xan_dh_C"/>
    <property type="match status" value="1"/>
</dbReference>
<dbReference type="InterPro" id="IPR046867">
    <property type="entry name" value="AldOxase/xan_DH_MoCoBD2"/>
</dbReference>
<dbReference type="FunFam" id="3.30.390.50:FF:000003">
    <property type="entry name" value="Aldehyde oxidase1"/>
    <property type="match status" value="1"/>
</dbReference>
<organism evidence="20 21">
    <name type="scientific">Brassicogethes aeneus</name>
    <name type="common">Rape pollen beetle</name>
    <name type="synonym">Meligethes aeneus</name>
    <dbReference type="NCBI Taxonomy" id="1431903"/>
    <lineage>
        <taxon>Eukaryota</taxon>
        <taxon>Metazoa</taxon>
        <taxon>Ecdysozoa</taxon>
        <taxon>Arthropoda</taxon>
        <taxon>Hexapoda</taxon>
        <taxon>Insecta</taxon>
        <taxon>Pterygota</taxon>
        <taxon>Neoptera</taxon>
        <taxon>Endopterygota</taxon>
        <taxon>Coleoptera</taxon>
        <taxon>Polyphaga</taxon>
        <taxon>Cucujiformia</taxon>
        <taxon>Nitidulidae</taxon>
        <taxon>Meligethinae</taxon>
        <taxon>Brassicogethes</taxon>
    </lineage>
</organism>
<dbReference type="Gene3D" id="3.30.465.10">
    <property type="match status" value="1"/>
</dbReference>
<evidence type="ECO:0000256" key="9">
    <source>
        <dbReference type="ARBA" id="ARBA00023002"/>
    </source>
</evidence>
<feature type="binding site" evidence="18">
    <location>
        <position position="105"/>
    </location>
    <ligand>
        <name>[2Fe-2S] cluster</name>
        <dbReference type="ChEBI" id="CHEBI:190135"/>
        <label>2</label>
    </ligand>
</feature>
<evidence type="ECO:0000256" key="4">
    <source>
        <dbReference type="ARBA" id="ARBA00022505"/>
    </source>
</evidence>
<dbReference type="Pfam" id="PF02738">
    <property type="entry name" value="MoCoBD_1"/>
    <property type="match status" value="1"/>
</dbReference>
<comment type="cofactor">
    <cofactor evidence="18">
        <name>Mo-molybdopterin</name>
        <dbReference type="ChEBI" id="CHEBI:71302"/>
    </cofactor>
    <text evidence="18">Binds 1 Mo-molybdopterin (Mo-MPT) cofactor per subunit.</text>
</comment>
<keyword evidence="7 18" id="KW-0479">Metal-binding</keyword>
<dbReference type="SUPFAM" id="SSF54665">
    <property type="entry name" value="CO dehydrogenase molybdoprotein N-domain-like"/>
    <property type="match status" value="1"/>
</dbReference>
<keyword evidence="4 18" id="KW-0500">Molybdenum</keyword>
<evidence type="ECO:0000313" key="20">
    <source>
        <dbReference type="EMBL" id="CAH0562394.1"/>
    </source>
</evidence>
<keyword evidence="21" id="KW-1185">Reference proteome</keyword>
<evidence type="ECO:0000256" key="11">
    <source>
        <dbReference type="ARBA" id="ARBA00023014"/>
    </source>
</evidence>
<evidence type="ECO:0000256" key="7">
    <source>
        <dbReference type="ARBA" id="ARBA00022723"/>
    </source>
</evidence>
<dbReference type="PIRSF" id="PIRSF000127">
    <property type="entry name" value="Xanthine_DH"/>
    <property type="match status" value="1"/>
</dbReference>
<dbReference type="SUPFAM" id="SSF54292">
    <property type="entry name" value="2Fe-2S ferredoxin-like"/>
    <property type="match status" value="1"/>
</dbReference>
<keyword evidence="5" id="KW-0285">Flavoprotein</keyword>
<dbReference type="GO" id="GO:0071949">
    <property type="term" value="F:FAD binding"/>
    <property type="evidence" value="ECO:0007669"/>
    <property type="project" value="InterPro"/>
</dbReference>
<dbReference type="InterPro" id="IPR016166">
    <property type="entry name" value="FAD-bd_PCMH"/>
</dbReference>
<dbReference type="FunFam" id="3.90.1170.50:FF:000003">
    <property type="entry name" value="Aldehyde oxidase"/>
    <property type="match status" value="1"/>
</dbReference>
<dbReference type="SMART" id="SM01092">
    <property type="entry name" value="CO_deh_flav_C"/>
    <property type="match status" value="1"/>
</dbReference>
<feature type="binding site" evidence="18">
    <location>
        <position position="830"/>
    </location>
    <ligand>
        <name>Mo-molybdopterin</name>
        <dbReference type="ChEBI" id="CHEBI:71302"/>
    </ligand>
    <ligandPart>
        <name>Mo</name>
        <dbReference type="ChEBI" id="CHEBI:28685"/>
    </ligandPart>
</feature>
<dbReference type="PANTHER" id="PTHR11908">
    <property type="entry name" value="XANTHINE DEHYDROGENASE"/>
    <property type="match status" value="1"/>
</dbReference>
<keyword evidence="12" id="KW-0576">Peroxisome</keyword>
<dbReference type="SMART" id="SM01008">
    <property type="entry name" value="Ald_Xan_dh_C"/>
    <property type="match status" value="1"/>
</dbReference>
<name>A0A9P0BG08_BRAAE</name>
<dbReference type="Gene3D" id="1.10.150.120">
    <property type="entry name" value="[2Fe-2S]-binding domain"/>
    <property type="match status" value="1"/>
</dbReference>
<dbReference type="InterPro" id="IPR036884">
    <property type="entry name" value="2Fe-2S-bd_dom_sf"/>
</dbReference>
<dbReference type="FunFam" id="3.30.465.10:FF:000013">
    <property type="entry name" value="Aldehyde oxidase"/>
    <property type="match status" value="1"/>
</dbReference>
<dbReference type="Pfam" id="PF20256">
    <property type="entry name" value="MoCoBD_2"/>
    <property type="match status" value="1"/>
</dbReference>
<keyword evidence="11 18" id="KW-0411">Iron-sulfur</keyword>
<dbReference type="InterPro" id="IPR016208">
    <property type="entry name" value="Ald_Oxase/xanthine_DH-like"/>
</dbReference>
<gene>
    <name evidence="20" type="ORF">MELIAE_LOCUS11518</name>
</gene>
<dbReference type="FunFam" id="3.30.365.10:FF:000001">
    <property type="entry name" value="Xanthine dehydrogenase oxidase"/>
    <property type="match status" value="1"/>
</dbReference>
<protein>
    <recommendedName>
        <fullName evidence="15">Indole-3-acetaldehyde oxidase</fullName>
    </recommendedName>
</protein>
<evidence type="ECO:0000256" key="10">
    <source>
        <dbReference type="ARBA" id="ARBA00023004"/>
    </source>
</evidence>
<dbReference type="InterPro" id="IPR012675">
    <property type="entry name" value="Beta-grasp_dom_sf"/>
</dbReference>
<evidence type="ECO:0000256" key="1">
    <source>
        <dbReference type="ARBA" id="ARBA00004275"/>
    </source>
</evidence>
<dbReference type="InterPro" id="IPR036856">
    <property type="entry name" value="Ald_Oxase/Xan_DH_a/b_sf"/>
</dbReference>
<evidence type="ECO:0000256" key="5">
    <source>
        <dbReference type="ARBA" id="ARBA00022630"/>
    </source>
</evidence>
<dbReference type="Gene3D" id="3.10.20.30">
    <property type="match status" value="1"/>
</dbReference>
<dbReference type="GO" id="GO:0050302">
    <property type="term" value="F:indole-3-acetaldehyde oxidase activity"/>
    <property type="evidence" value="ECO:0007669"/>
    <property type="project" value="UniProtKB-EC"/>
</dbReference>
<sequence>MCLEGGCGACVVAVQRRDPHTGRNEVFAVNSCLVSIFSCYGWNIFSVEGIGTQDKPHAIQKTLANFNGTQCGFCSPGMVMNMFALNESQDLTMKTVENSFGGNICRCTGYRSILSAFKSLCKDSSEELLGTLPDIEDLKPCKKICTKNLDQESFNVLNGSTWVKVYKFDNLLQVVKNFLSEQRKPSIKMIAGNTARGVYKNPPEVDIFIDIFNVDELVNHEVGPDQLILGANMPLTKTMDLFYELSEKNAKFKHLKKMADHINLIANVPVRNIGTLAGNLMIKHENKHFPSDVFLIFEAIGAVFQIIDIKNREYMESPSTFLNLNMADKIFKKIIVPAYDDTFKYESYKIMPRAQNSHALVNAAFLLQLEDDYKVKSARIVYGNINANFARASETEQYIIGKVLFDNDVLQNAFKLLDREIIPEFIKGEPQPDFRKKLAISLLYKYVLSIAPSNMVTSRYLSGGTKFDRPVSTGTQDFETNKSLYPVSQSIPKIEALAQTTGEAKYIPDMPDAPDQHFACFVLAKTTPNSTIDKINPQKALKMKGVVAYFDHNDIPGRNTFTPKEAGCPGDEEELFCSSKVLHCNQPIGIIVAKTQELANEAADKVEVTYNISTVKPLTTIKDIIEADAKGKIFPDQTIERKNKGSNIKHVAKGNVCLNWQYHFQMELQCCAVIPIEDGLDMYPDSQWLDLSQAAASVALNIPMNKINVYIRRLGGAFGSKIFRAAMVSTACALAAYKIKKPVKMWLTLEQNVAIIGKRNPLWADYEIGVDENGVIQYLDNTVYYDYGCGNNEPSMYMLINILEAYYNSDTFQVNSFTTRSDMHAAAYCRSPGSAECIAMIESIMEHAAYVANIDPLELRKKNIKDQALLVFIEELREWADVDTRKETIEQYNKENLWKKKGLSVMPMVFPFHFFFNYNVMISIYHVDGTVSLAHGGVEMGQGINTKVVQVCAYKFGIPISKVQVKPTNSMTNPNNPIAGGSMTSETVCWATIKACEAMLEKLKPIREKNPHDLWEDLIKKAHLGGVELTATSLTNIHSEPSLAPYLIYGVCAAEIEIDILTGSYQILRVDLLEDAGDLISPQVDIGQIEGAYVMGLGYYLTEQLVVDENGKILSDRTWNYKPPGPKDLPINFRVKFPKNNPNKVGVLKSKATGEPPLCLAFAVPLAIRQAIASVKSEIDKTIPAWSSVDGPSTVEQVFTNCLHDFNNYKL</sequence>
<keyword evidence="6 18" id="KW-0001">2Fe-2S</keyword>
<dbReference type="Pfam" id="PF00941">
    <property type="entry name" value="FAD_binding_5"/>
    <property type="match status" value="1"/>
</dbReference>
<dbReference type="SUPFAM" id="SSF56176">
    <property type="entry name" value="FAD-binding/transporter-associated domain-like"/>
    <property type="match status" value="1"/>
</dbReference>
<feature type="binding site" evidence="18">
    <location>
        <position position="7"/>
    </location>
    <ligand>
        <name>[2Fe-2S] cluster</name>
        <dbReference type="ChEBI" id="CHEBI:190135"/>
        <label>1</label>
    </ligand>
</feature>
<dbReference type="PROSITE" id="PS51387">
    <property type="entry name" value="FAD_PCMH"/>
    <property type="match status" value="1"/>
</dbReference>
<evidence type="ECO:0000256" key="16">
    <source>
        <dbReference type="PIRSR" id="PIRSR000127-1"/>
    </source>
</evidence>
<dbReference type="InterPro" id="IPR036683">
    <property type="entry name" value="CO_DH_flav_C_dom_sf"/>
</dbReference>
<dbReference type="AlphaFoldDB" id="A0A9P0BG08"/>
<keyword evidence="10 18" id="KW-0408">Iron</keyword>
<evidence type="ECO:0000256" key="8">
    <source>
        <dbReference type="ARBA" id="ARBA00022827"/>
    </source>
</evidence>